<reference evidence="3" key="2">
    <citation type="submission" date="2025-08" db="UniProtKB">
        <authorList>
            <consortium name="Ensembl"/>
        </authorList>
    </citation>
    <scope>IDENTIFICATION</scope>
</reference>
<reference evidence="3 4" key="1">
    <citation type="journal article" date="2011" name="Genome Biol. Evol.">
        <title>Integration of the genetic map and genome assembly of fugu facilitates insights into distinct features of genome evolution in teleosts and mammals.</title>
        <authorList>
            <person name="Kai W."/>
            <person name="Kikuchi K."/>
            <person name="Tohari S."/>
            <person name="Chew A.K."/>
            <person name="Tay A."/>
            <person name="Fujiwara A."/>
            <person name="Hosoya S."/>
            <person name="Suetake H."/>
            <person name="Naruse K."/>
            <person name="Brenner S."/>
            <person name="Suzuki Y."/>
            <person name="Venkatesh B."/>
        </authorList>
    </citation>
    <scope>NUCLEOTIDE SEQUENCE [LARGE SCALE GENOMIC DNA]</scope>
</reference>
<organism evidence="3 4">
    <name type="scientific">Takifugu rubripes</name>
    <name type="common">Japanese pufferfish</name>
    <name type="synonym">Fugu rubripes</name>
    <dbReference type="NCBI Taxonomy" id="31033"/>
    <lineage>
        <taxon>Eukaryota</taxon>
        <taxon>Metazoa</taxon>
        <taxon>Chordata</taxon>
        <taxon>Craniata</taxon>
        <taxon>Vertebrata</taxon>
        <taxon>Euteleostomi</taxon>
        <taxon>Actinopterygii</taxon>
        <taxon>Neopterygii</taxon>
        <taxon>Teleostei</taxon>
        <taxon>Neoteleostei</taxon>
        <taxon>Acanthomorphata</taxon>
        <taxon>Eupercaria</taxon>
        <taxon>Tetraodontiformes</taxon>
        <taxon>Tetradontoidea</taxon>
        <taxon>Tetraodontidae</taxon>
        <taxon>Takifugu</taxon>
    </lineage>
</organism>
<dbReference type="Pfam" id="PF01223">
    <property type="entry name" value="Endonuclease_NS"/>
    <property type="match status" value="1"/>
</dbReference>
<dbReference type="GeneTree" id="ENSGT01030000234592"/>
<feature type="domain" description="DNA/RNA non-specific endonuclease/pyrophosphatase/phosphodiesterase" evidence="2">
    <location>
        <begin position="78"/>
        <end position="283"/>
    </location>
</feature>
<dbReference type="InterPro" id="IPR020821">
    <property type="entry name" value="ENPP1-3/EXOG-like_nuc-like"/>
</dbReference>
<name>A0A3B5K1P2_TAKRU</name>
<dbReference type="InterPro" id="IPR039015">
    <property type="entry name" value="ENDOD1"/>
</dbReference>
<dbReference type="STRING" id="31033.ENSTRUP00000049848"/>
<dbReference type="GO" id="GO:0046872">
    <property type="term" value="F:metal ion binding"/>
    <property type="evidence" value="ECO:0007669"/>
    <property type="project" value="InterPro"/>
</dbReference>
<evidence type="ECO:0000313" key="4">
    <source>
        <dbReference type="Proteomes" id="UP000005226"/>
    </source>
</evidence>
<dbReference type="SMART" id="SM00477">
    <property type="entry name" value="NUC"/>
    <property type="match status" value="1"/>
</dbReference>
<gene>
    <name evidence="3" type="primary">LOC101066472</name>
</gene>
<dbReference type="PANTHER" id="PTHR21472:SF18">
    <property type="entry name" value="ENDONUCLEASE DOMAIN-CONTAINING 1 PROTEIN"/>
    <property type="match status" value="1"/>
</dbReference>
<dbReference type="Ensembl" id="ENSTRUT00000058137.2">
    <property type="protein sequence ID" value="ENSTRUP00000049848.2"/>
    <property type="gene ID" value="ENSTRUG00000019779.2"/>
</dbReference>
<dbReference type="GO" id="GO:0016787">
    <property type="term" value="F:hydrolase activity"/>
    <property type="evidence" value="ECO:0007669"/>
    <property type="project" value="InterPro"/>
</dbReference>
<dbReference type="RefSeq" id="XP_003961152.2">
    <property type="nucleotide sequence ID" value="XM_003961103.3"/>
</dbReference>
<dbReference type="GeneID" id="101066472"/>
<keyword evidence="4" id="KW-1185">Reference proteome</keyword>
<dbReference type="KEGG" id="tru:101066472"/>
<dbReference type="InterPro" id="IPR001604">
    <property type="entry name" value="Endo_G_ENPP1-like_dom"/>
</dbReference>
<dbReference type="OrthoDB" id="69221at2759"/>
<accession>A0A3B5K1P2</accession>
<dbReference type="SUPFAM" id="SSF54060">
    <property type="entry name" value="His-Me finger endonucleases"/>
    <property type="match status" value="1"/>
</dbReference>
<proteinExistence type="predicted"/>
<evidence type="ECO:0000259" key="2">
    <source>
        <dbReference type="SMART" id="SM00892"/>
    </source>
</evidence>
<dbReference type="InterPro" id="IPR044925">
    <property type="entry name" value="His-Me_finger_sf"/>
</dbReference>
<dbReference type="InParanoid" id="A0A3B5K1P2"/>
<dbReference type="GO" id="GO:0003676">
    <property type="term" value="F:nucleic acid binding"/>
    <property type="evidence" value="ECO:0007669"/>
    <property type="project" value="InterPro"/>
</dbReference>
<dbReference type="AlphaFoldDB" id="A0A3B5K1P2"/>
<dbReference type="Proteomes" id="UP000005226">
    <property type="component" value="Chromosome 1"/>
</dbReference>
<reference evidence="3" key="3">
    <citation type="submission" date="2025-09" db="UniProtKB">
        <authorList>
            <consortium name="Ensembl"/>
        </authorList>
    </citation>
    <scope>IDENTIFICATION</scope>
</reference>
<feature type="domain" description="ENPP1-3/EXOG-like endonuclease/phosphodiesterase" evidence="1">
    <location>
        <begin position="79"/>
        <end position="310"/>
    </location>
</feature>
<dbReference type="Gene3D" id="3.40.570.10">
    <property type="entry name" value="Extracellular Endonuclease, subunit A"/>
    <property type="match status" value="1"/>
</dbReference>
<sequence length="323" mass="36828">MILQKEPRLCGSGSAAVPCPNTNMSRCCTLVVFFLIFIGLWCPGKADVGDFTPCLHFFYKSWPPKGLIGSPICQRYFNQYRFASLYSRPRRSPWFSAYIYSVPEGKRPRASWKFEPQLTYSGADGNMIPFPPGPLDQNVVESQAVGPDYNNSTYSRGHLNPSLHHQKHEDRSATFTFTNVVPQKSGSNEGPWEILEQTINRTLDAFCLGEAYIVTGVMPYQDEEHWLKNHRVAVPEYLWSAYCCPNYNTSLPIELEDTFPTYAAVGRNDRNSSEDIVPINPSAQKQFRGYDVRKMSLETLEVYLRERFKTIISVFYDQCSGSN</sequence>
<dbReference type="SMART" id="SM00892">
    <property type="entry name" value="Endonuclease_NS"/>
    <property type="match status" value="1"/>
</dbReference>
<protein>
    <submittedName>
        <fullName evidence="3">Endonuclease domain-containing 1 protein-like</fullName>
    </submittedName>
</protein>
<dbReference type="InterPro" id="IPR044929">
    <property type="entry name" value="DNA/RNA_non-sp_Endonuclease_sf"/>
</dbReference>
<dbReference type="OMA" id="GSNDGPW"/>
<evidence type="ECO:0000313" key="3">
    <source>
        <dbReference type="Ensembl" id="ENSTRUP00000049848.2"/>
    </source>
</evidence>
<dbReference type="PANTHER" id="PTHR21472">
    <property type="entry name" value="ENDONUCLEASE DOMAIN-CONTAINING 1 PROTEIN ENDOD1"/>
    <property type="match status" value="1"/>
</dbReference>
<evidence type="ECO:0000259" key="1">
    <source>
        <dbReference type="SMART" id="SM00477"/>
    </source>
</evidence>